<proteinExistence type="inferred from homology"/>
<comment type="caution">
    <text evidence="2">The sequence shown here is derived from an EMBL/GenBank/DDBJ whole genome shotgun (WGS) entry which is preliminary data.</text>
</comment>
<dbReference type="InterPro" id="IPR006340">
    <property type="entry name" value="DUF436"/>
</dbReference>
<gene>
    <name evidence="2" type="ORF">JKK62_03765</name>
</gene>
<reference evidence="2" key="1">
    <citation type="submission" date="2021-01" db="EMBL/GenBank/DDBJ databases">
        <title>Genome public.</title>
        <authorList>
            <person name="Liu C."/>
            <person name="Sun Q."/>
        </authorList>
    </citation>
    <scope>NUCLEOTIDE SEQUENCE</scope>
    <source>
        <strain evidence="2">M6</strain>
    </source>
</reference>
<keyword evidence="3" id="KW-1185">Reference proteome</keyword>
<dbReference type="EMBL" id="JAEQMG010000041">
    <property type="protein sequence ID" value="MBK6087778.1"/>
    <property type="molecule type" value="Genomic_DNA"/>
</dbReference>
<sequence length="183" mass="19532">MMETITKDTNAVFTQLIEAAKLHEGSVVVLGCSTSEVGGSRIGTHSSMDIAAAVYDGFFDLLKEKGIYLAAQCCEHLNRALVIERELATKYNIPIVNAVPQPKAGGSSATTAYARFDDPVLVEHIQADAGVDIGGTLIGMHLKETAVPLRLPQKKIGDAFVASARTRAKFIGGARAVYDEELL</sequence>
<dbReference type="PIRSF" id="PIRSF007510">
    <property type="entry name" value="UCP007510"/>
    <property type="match status" value="1"/>
</dbReference>
<dbReference type="Gene3D" id="3.40.50.10360">
    <property type="entry name" value="Hypothetical protein TT1679"/>
    <property type="match status" value="1"/>
</dbReference>
<name>A0A934TZL1_9FIRM</name>
<dbReference type="HAMAP" id="MF_00800">
    <property type="entry name" value="UPF0340"/>
    <property type="match status" value="1"/>
</dbReference>
<organism evidence="2 3">
    <name type="scientific">Ruminococcus difficilis</name>
    <dbReference type="NCBI Taxonomy" id="2763069"/>
    <lineage>
        <taxon>Bacteria</taxon>
        <taxon>Bacillati</taxon>
        <taxon>Bacillota</taxon>
        <taxon>Clostridia</taxon>
        <taxon>Eubacteriales</taxon>
        <taxon>Oscillospiraceae</taxon>
        <taxon>Ruminococcus</taxon>
    </lineage>
</organism>
<evidence type="ECO:0000256" key="1">
    <source>
        <dbReference type="HAMAP-Rule" id="MF_00800"/>
    </source>
</evidence>
<protein>
    <recommendedName>
        <fullName evidence="1">UPF0340 protein JKK62_03765</fullName>
    </recommendedName>
</protein>
<accession>A0A934TZL1</accession>
<evidence type="ECO:0000313" key="2">
    <source>
        <dbReference type="EMBL" id="MBK6087778.1"/>
    </source>
</evidence>
<dbReference type="RefSeq" id="WP_186833447.1">
    <property type="nucleotide sequence ID" value="NZ_JAEQMG010000041.1"/>
</dbReference>
<dbReference type="NCBIfam" id="TIGR01440">
    <property type="entry name" value="TIGR01440 family protein"/>
    <property type="match status" value="1"/>
</dbReference>
<dbReference type="InterPro" id="IPR028345">
    <property type="entry name" value="Antibiotic_NAT-like"/>
</dbReference>
<dbReference type="AlphaFoldDB" id="A0A934TZL1"/>
<comment type="similarity">
    <text evidence="1">Belongs to the UPF0340 family.</text>
</comment>
<dbReference type="SUPFAM" id="SSF110710">
    <property type="entry name" value="TTHA0583/YokD-like"/>
    <property type="match status" value="1"/>
</dbReference>
<dbReference type="Proteomes" id="UP000633365">
    <property type="component" value="Unassembled WGS sequence"/>
</dbReference>
<evidence type="ECO:0000313" key="3">
    <source>
        <dbReference type="Proteomes" id="UP000633365"/>
    </source>
</evidence>
<dbReference type="Pfam" id="PF04260">
    <property type="entry name" value="DUF436"/>
    <property type="match status" value="1"/>
</dbReference>